<accession>A0AA39M9Q5</accession>
<evidence type="ECO:0000313" key="3">
    <source>
        <dbReference type="Proteomes" id="UP001175271"/>
    </source>
</evidence>
<feature type="transmembrane region" description="Helical" evidence="1">
    <location>
        <begin position="118"/>
        <end position="140"/>
    </location>
</feature>
<evidence type="ECO:0000256" key="1">
    <source>
        <dbReference type="SAM" id="Phobius"/>
    </source>
</evidence>
<name>A0AA39M9Q5_9BILA</name>
<feature type="transmembrane region" description="Helical" evidence="1">
    <location>
        <begin position="90"/>
        <end position="112"/>
    </location>
</feature>
<keyword evidence="3" id="KW-1185">Reference proteome</keyword>
<evidence type="ECO:0000313" key="2">
    <source>
        <dbReference type="EMBL" id="KAK0426796.1"/>
    </source>
</evidence>
<dbReference type="Proteomes" id="UP001175271">
    <property type="component" value="Unassembled WGS sequence"/>
</dbReference>
<keyword evidence="1" id="KW-1133">Transmembrane helix</keyword>
<dbReference type="AlphaFoldDB" id="A0AA39M9Q5"/>
<dbReference type="EMBL" id="JAUCMV010000001">
    <property type="protein sequence ID" value="KAK0426796.1"/>
    <property type="molecule type" value="Genomic_DNA"/>
</dbReference>
<feature type="transmembrane region" description="Helical" evidence="1">
    <location>
        <begin position="152"/>
        <end position="171"/>
    </location>
</feature>
<keyword evidence="1" id="KW-0472">Membrane</keyword>
<reference evidence="2" key="1">
    <citation type="submission" date="2023-06" db="EMBL/GenBank/DDBJ databases">
        <title>Genomic analysis of the entomopathogenic nematode Steinernema hermaphroditum.</title>
        <authorList>
            <person name="Schwarz E.M."/>
            <person name="Heppert J.K."/>
            <person name="Baniya A."/>
            <person name="Schwartz H.T."/>
            <person name="Tan C.-H."/>
            <person name="Antoshechkin I."/>
            <person name="Sternberg P.W."/>
            <person name="Goodrich-Blair H."/>
            <person name="Dillman A.R."/>
        </authorList>
    </citation>
    <scope>NUCLEOTIDE SEQUENCE</scope>
    <source>
        <strain evidence="2">PS9179</strain>
        <tissue evidence="2">Whole animal</tissue>
    </source>
</reference>
<feature type="transmembrane region" description="Helical" evidence="1">
    <location>
        <begin position="177"/>
        <end position="198"/>
    </location>
</feature>
<feature type="transmembrane region" description="Helical" evidence="1">
    <location>
        <begin position="210"/>
        <end position="228"/>
    </location>
</feature>
<protein>
    <submittedName>
        <fullName evidence="2">Uncharacterized protein</fullName>
    </submittedName>
</protein>
<comment type="caution">
    <text evidence="2">The sequence shown here is derived from an EMBL/GenBank/DDBJ whole genome shotgun (WGS) entry which is preliminary data.</text>
</comment>
<sequence length="298" mass="32822">MAMANVIFSRYYEQLETTYETMRRRMVANYDTLVKLGEKSRAVSDRVRELAEVSYFDLKDQASFVTNAVVEKNMDAIKADRDIRNTIVELYLGCGVSMLAVCVGLLCGSFTFPYLLSLVFNLATEFALFSALPVYALLKLRKYGDGDGSERRLVVFTMSLTMSTLLGHFLGTKAVNLMPALMFLAPVVLALLVDADYSMMHDFSCDRIKFFIMSGGVAALATLISAFLTGSLALSLLIFTVVHLAWLALHFQLTTAAVKSKSFKMGDYEILYVVGVIIAYGLIGMCTSGTQHEGAAVI</sequence>
<feature type="transmembrane region" description="Helical" evidence="1">
    <location>
        <begin position="270"/>
        <end position="290"/>
    </location>
</feature>
<organism evidence="2 3">
    <name type="scientific">Steinernema hermaphroditum</name>
    <dbReference type="NCBI Taxonomy" id="289476"/>
    <lineage>
        <taxon>Eukaryota</taxon>
        <taxon>Metazoa</taxon>
        <taxon>Ecdysozoa</taxon>
        <taxon>Nematoda</taxon>
        <taxon>Chromadorea</taxon>
        <taxon>Rhabditida</taxon>
        <taxon>Tylenchina</taxon>
        <taxon>Panagrolaimomorpha</taxon>
        <taxon>Strongyloidoidea</taxon>
        <taxon>Steinernematidae</taxon>
        <taxon>Steinernema</taxon>
    </lineage>
</organism>
<feature type="transmembrane region" description="Helical" evidence="1">
    <location>
        <begin position="234"/>
        <end position="258"/>
    </location>
</feature>
<gene>
    <name evidence="2" type="ORF">QR680_009904</name>
</gene>
<proteinExistence type="predicted"/>
<keyword evidence="1" id="KW-0812">Transmembrane</keyword>